<evidence type="ECO:0000313" key="2">
    <source>
        <dbReference type="EMBL" id="QHU30352.1"/>
    </source>
</evidence>
<name>A0A6C0LM87_9ZZZZ</name>
<feature type="compositionally biased region" description="Basic and acidic residues" evidence="1">
    <location>
        <begin position="104"/>
        <end position="126"/>
    </location>
</feature>
<organism evidence="2">
    <name type="scientific">viral metagenome</name>
    <dbReference type="NCBI Taxonomy" id="1070528"/>
    <lineage>
        <taxon>unclassified sequences</taxon>
        <taxon>metagenomes</taxon>
        <taxon>organismal metagenomes</taxon>
    </lineage>
</organism>
<reference evidence="2" key="1">
    <citation type="journal article" date="2020" name="Nature">
        <title>Giant virus diversity and host interactions through global metagenomics.</title>
        <authorList>
            <person name="Schulz F."/>
            <person name="Roux S."/>
            <person name="Paez-Espino D."/>
            <person name="Jungbluth S."/>
            <person name="Walsh D.A."/>
            <person name="Denef V.J."/>
            <person name="McMahon K.D."/>
            <person name="Konstantinidis K.T."/>
            <person name="Eloe-Fadrosh E.A."/>
            <person name="Kyrpides N.C."/>
            <person name="Woyke T."/>
        </authorList>
    </citation>
    <scope>NUCLEOTIDE SEQUENCE</scope>
    <source>
        <strain evidence="2">GVMAG-M-3300027833-11</strain>
    </source>
</reference>
<proteinExistence type="predicted"/>
<sequence length="198" mass="22512">MSKKEISYVGLVKVMLDKARKEADGAGKDFVPKSAFKSAGERWKAVKAGNDNEFIQGKSQPGTRKAKKGKKAKKSRKNTDLDDSDDEEEPRPGHKGAPSKTRPGHVDYRTHKGDKYYNRDGHRQTFNEDGVEGKPYSHYNRHPKSVKDVLKMMDKCIEDDMTLQQCRDKVASSFKPGKSKKKSKGKKRRTRKAKRTKK</sequence>
<feature type="compositionally biased region" description="Basic residues" evidence="1">
    <location>
        <begin position="64"/>
        <end position="76"/>
    </location>
</feature>
<accession>A0A6C0LM87</accession>
<evidence type="ECO:0000256" key="1">
    <source>
        <dbReference type="SAM" id="MobiDB-lite"/>
    </source>
</evidence>
<feature type="compositionally biased region" description="Basic and acidic residues" evidence="1">
    <location>
        <begin position="21"/>
        <end position="31"/>
    </location>
</feature>
<feature type="compositionally biased region" description="Basic residues" evidence="1">
    <location>
        <begin position="177"/>
        <end position="198"/>
    </location>
</feature>
<dbReference type="EMBL" id="MN740505">
    <property type="protein sequence ID" value="QHU30352.1"/>
    <property type="molecule type" value="Genomic_DNA"/>
</dbReference>
<protein>
    <submittedName>
        <fullName evidence="2">Uncharacterized protein</fullName>
    </submittedName>
</protein>
<dbReference type="AlphaFoldDB" id="A0A6C0LM87"/>
<feature type="region of interest" description="Disordered" evidence="1">
    <location>
        <begin position="21"/>
        <end position="142"/>
    </location>
</feature>
<feature type="region of interest" description="Disordered" evidence="1">
    <location>
        <begin position="168"/>
        <end position="198"/>
    </location>
</feature>